<evidence type="ECO:0000313" key="1">
    <source>
        <dbReference type="EMBL" id="MFC7702617.1"/>
    </source>
</evidence>
<dbReference type="Gene3D" id="1.10.3700.10">
    <property type="entry name" value="AGR C 984p-like"/>
    <property type="match status" value="1"/>
</dbReference>
<protein>
    <submittedName>
        <fullName evidence="1">DUF1217 domain-containing protein</fullName>
    </submittedName>
</protein>
<dbReference type="InterPro" id="IPR010626">
    <property type="entry name" value="DUF1217"/>
</dbReference>
<evidence type="ECO:0000313" key="2">
    <source>
        <dbReference type="Proteomes" id="UP001596516"/>
    </source>
</evidence>
<dbReference type="RefSeq" id="WP_377397322.1">
    <property type="nucleotide sequence ID" value="NZ_JBHTFQ010000001.1"/>
</dbReference>
<dbReference type="SUPFAM" id="SSF158837">
    <property type="entry name" value="AGR C 984p-like"/>
    <property type="match status" value="1"/>
</dbReference>
<comment type="caution">
    <text evidence="1">The sequence shown here is derived from an EMBL/GenBank/DDBJ whole genome shotgun (WGS) entry which is preliminary data.</text>
</comment>
<name>A0ABW2UD68_9RHOB</name>
<dbReference type="Pfam" id="PF06748">
    <property type="entry name" value="DUF1217"/>
    <property type="match status" value="1"/>
</dbReference>
<organism evidence="1 2">
    <name type="scientific">Plastorhodobacter daqingensis</name>
    <dbReference type="NCBI Taxonomy" id="1387281"/>
    <lineage>
        <taxon>Bacteria</taxon>
        <taxon>Pseudomonadati</taxon>
        <taxon>Pseudomonadota</taxon>
        <taxon>Alphaproteobacteria</taxon>
        <taxon>Rhodobacterales</taxon>
        <taxon>Paracoccaceae</taxon>
        <taxon>Plastorhodobacter</taxon>
    </lineage>
</organism>
<dbReference type="Proteomes" id="UP001596516">
    <property type="component" value="Unassembled WGS sequence"/>
</dbReference>
<proteinExistence type="predicted"/>
<sequence length="207" mass="22693">MRIALGAFGLQDDLNSKFFIKKVLEGGVENPKSLANRLADKRYFEMASAFGFGGTGAAAVTENGFADKIIGLYQSRSFEVAVGESDENLRLALGLRRDLAALARKDASEDTKWFTIMGAAPLRKVFEVAFSLPKSFGTIDIDKQLETLKQKSRQAFGDASVSQFADPERIEALTRRFLLRADLAAVSQQFSGGSIALQLLQSARFQR</sequence>
<reference evidence="2" key="1">
    <citation type="journal article" date="2019" name="Int. J. Syst. Evol. Microbiol.">
        <title>The Global Catalogue of Microorganisms (GCM) 10K type strain sequencing project: providing services to taxonomists for standard genome sequencing and annotation.</title>
        <authorList>
            <consortium name="The Broad Institute Genomics Platform"/>
            <consortium name="The Broad Institute Genome Sequencing Center for Infectious Disease"/>
            <person name="Wu L."/>
            <person name="Ma J."/>
        </authorList>
    </citation>
    <scope>NUCLEOTIDE SEQUENCE [LARGE SCALE GENOMIC DNA]</scope>
    <source>
        <strain evidence="2">CGMCC 1.12750</strain>
    </source>
</reference>
<gene>
    <name evidence="1" type="ORF">ACFQXB_00230</name>
</gene>
<keyword evidence="2" id="KW-1185">Reference proteome</keyword>
<dbReference type="EMBL" id="JBHTFQ010000001">
    <property type="protein sequence ID" value="MFC7702617.1"/>
    <property type="molecule type" value="Genomic_DNA"/>
</dbReference>
<dbReference type="InterPro" id="IPR023157">
    <property type="entry name" value="AGR-C-984p-like_sf"/>
</dbReference>
<accession>A0ABW2UD68</accession>